<gene>
    <name evidence="1" type="ORF">SUH3_18115</name>
</gene>
<protein>
    <submittedName>
        <fullName evidence="1">Uncharacterized protein</fullName>
    </submittedName>
</protein>
<dbReference type="EMBL" id="JAMD01000004">
    <property type="protein sequence ID" value="KEJ96178.1"/>
    <property type="molecule type" value="Genomic_DNA"/>
</dbReference>
<reference evidence="1 2" key="1">
    <citation type="submission" date="2014-01" db="EMBL/GenBank/DDBJ databases">
        <title>Sulfitobacter sp. H3 (MCCC 1A00686) Genome Sequencing.</title>
        <authorList>
            <person name="Lai Q."/>
            <person name="Hong Z."/>
        </authorList>
    </citation>
    <scope>NUCLEOTIDE SEQUENCE [LARGE SCALE GENOMIC DNA]</scope>
    <source>
        <strain evidence="1 2">H3</strain>
    </source>
</reference>
<dbReference type="Proteomes" id="UP000027746">
    <property type="component" value="Unassembled WGS sequence"/>
</dbReference>
<dbReference type="AlphaFoldDB" id="A0A073J0Q4"/>
<keyword evidence="2" id="KW-1185">Reference proteome</keyword>
<name>A0A073J0Q4_9RHOB</name>
<sequence length="92" mass="9849">MRAPIRGFRYLQEFSMRLTADDHRKFAKDGVLVLDHAGTAAKGDAKLDKGCVGLDGALSLAVKAGGAVTFYVLTPRNPSNVFRWPSDARGGA</sequence>
<evidence type="ECO:0000313" key="2">
    <source>
        <dbReference type="Proteomes" id="UP000027746"/>
    </source>
</evidence>
<organism evidence="1 2">
    <name type="scientific">Pseudosulfitobacter pseudonitzschiae</name>
    <dbReference type="NCBI Taxonomy" id="1402135"/>
    <lineage>
        <taxon>Bacteria</taxon>
        <taxon>Pseudomonadati</taxon>
        <taxon>Pseudomonadota</taxon>
        <taxon>Alphaproteobacteria</taxon>
        <taxon>Rhodobacterales</taxon>
        <taxon>Roseobacteraceae</taxon>
        <taxon>Pseudosulfitobacter</taxon>
    </lineage>
</organism>
<proteinExistence type="predicted"/>
<comment type="caution">
    <text evidence="1">The sequence shown here is derived from an EMBL/GenBank/DDBJ whole genome shotgun (WGS) entry which is preliminary data.</text>
</comment>
<accession>A0A073J0Q4</accession>
<evidence type="ECO:0000313" key="1">
    <source>
        <dbReference type="EMBL" id="KEJ96178.1"/>
    </source>
</evidence>